<dbReference type="Gene3D" id="1.10.287.70">
    <property type="match status" value="1"/>
</dbReference>
<evidence type="ECO:0000256" key="5">
    <source>
        <dbReference type="ARBA" id="ARBA00023136"/>
    </source>
</evidence>
<keyword evidence="10" id="KW-1185">Reference proteome</keyword>
<evidence type="ECO:0000313" key="10">
    <source>
        <dbReference type="Proteomes" id="UP000053268"/>
    </source>
</evidence>
<keyword evidence="2" id="KW-1003">Cell membrane</keyword>
<feature type="transmembrane region" description="Helical" evidence="8">
    <location>
        <begin position="554"/>
        <end position="577"/>
    </location>
</feature>
<evidence type="ECO:0000256" key="2">
    <source>
        <dbReference type="ARBA" id="ARBA00022475"/>
    </source>
</evidence>
<dbReference type="PANTHER" id="PTHR42643">
    <property type="entry name" value="IONOTROPIC RECEPTOR 20A-RELATED"/>
    <property type="match status" value="1"/>
</dbReference>
<dbReference type="GO" id="GO:0005886">
    <property type="term" value="C:plasma membrane"/>
    <property type="evidence" value="ECO:0007669"/>
    <property type="project" value="UniProtKB-SubCell"/>
</dbReference>
<name>A0A194PDH6_PAPXU</name>
<accession>A0A194PDH6</accession>
<reference evidence="9 10" key="1">
    <citation type="journal article" date="2015" name="Nat. Commun.">
        <title>Outbred genome sequencing and CRISPR/Cas9 gene editing in butterflies.</title>
        <authorList>
            <person name="Li X."/>
            <person name="Fan D."/>
            <person name="Zhang W."/>
            <person name="Liu G."/>
            <person name="Zhang L."/>
            <person name="Zhao L."/>
            <person name="Fang X."/>
            <person name="Chen L."/>
            <person name="Dong Y."/>
            <person name="Chen Y."/>
            <person name="Ding Y."/>
            <person name="Zhao R."/>
            <person name="Feng M."/>
            <person name="Zhu Y."/>
            <person name="Feng Y."/>
            <person name="Jiang X."/>
            <person name="Zhu D."/>
            <person name="Xiang H."/>
            <person name="Feng X."/>
            <person name="Li S."/>
            <person name="Wang J."/>
            <person name="Zhang G."/>
            <person name="Kronforst M.R."/>
            <person name="Wang W."/>
        </authorList>
    </citation>
    <scope>NUCLEOTIDE SEQUENCE [LARGE SCALE GENOMIC DNA]</scope>
    <source>
        <strain evidence="9">Ya'a_city_454_Px</strain>
        <tissue evidence="9">Whole body</tissue>
    </source>
</reference>
<evidence type="ECO:0000256" key="7">
    <source>
        <dbReference type="ARBA" id="ARBA00023180"/>
    </source>
</evidence>
<keyword evidence="5 8" id="KW-0472">Membrane</keyword>
<gene>
    <name evidence="9" type="ORF">RR46_14900</name>
</gene>
<evidence type="ECO:0000256" key="1">
    <source>
        <dbReference type="ARBA" id="ARBA00004651"/>
    </source>
</evidence>
<keyword evidence="7" id="KW-0325">Glycoprotein</keyword>
<evidence type="ECO:0000256" key="3">
    <source>
        <dbReference type="ARBA" id="ARBA00022692"/>
    </source>
</evidence>
<feature type="transmembrane region" description="Helical" evidence="8">
    <location>
        <begin position="320"/>
        <end position="338"/>
    </location>
</feature>
<sequence>MWANESILYKLLMPSNFSAFENLAKSAAVIALNNFEWRFTTFVFYNMTILYGIDYFVKKYKKTLILSNGHFYPRFAENIHQYILFDTNLTNIAQMLKWMDKRRFDNTGKYIIICLSNNDCDEAEAVNIFWNYKIVNVVLLKTGQSTNETDVFSYFNEKYDCKSVRPIKLDNWHSCLFINDEKCIEMFPLKLRNLQSCPITVSTFKQKPYMTITNGVPSGADGDLLILIAEKLNASLVLRTPHRGFGWGKLEDDGTWSGSLADVYYNLANFSMTSASITLSRFSQFQMSMDYNTVSVVWVTHPSDLESPSLKLMRPFNFEVRIALAVSFIVIVILAIFVKSKCSECVFRATKTIRPRRSLVFYSWELCMGLPSTKLPKNSAFLYVVLFWIWYCFLVRTIYTVFLIKALKTNKYRSDLLTIEDAIAANYEIGGGPALKDYYIDEPTIYNRWINLESNEIFPTMLNISNGQKFVVGVNTETFKLFQRNLSVDLHKLPQKVISSPTVIFFNKFSPLVAPINTILTQLIEAGFTSKLYKNYTKSKYTSRSSGKKKAINLVHYTGCYAILIGGWIMSLIFFILELIVGRSRSSS</sequence>
<dbReference type="AlphaFoldDB" id="A0A194PDH6"/>
<evidence type="ECO:0000256" key="8">
    <source>
        <dbReference type="SAM" id="Phobius"/>
    </source>
</evidence>
<evidence type="ECO:0000256" key="6">
    <source>
        <dbReference type="ARBA" id="ARBA00023170"/>
    </source>
</evidence>
<protein>
    <recommendedName>
        <fullName evidence="11">Glutamate receptor</fullName>
    </recommendedName>
</protein>
<dbReference type="InterPro" id="IPR052192">
    <property type="entry name" value="Insect_Ionotropic_Sensory_Rcpt"/>
</dbReference>
<keyword evidence="4 8" id="KW-1133">Transmembrane helix</keyword>
<feature type="transmembrane region" description="Helical" evidence="8">
    <location>
        <begin position="39"/>
        <end position="57"/>
    </location>
</feature>
<dbReference type="PANTHER" id="PTHR42643:SF30">
    <property type="entry name" value="IONOTROPIC RECEPTOR 40A-RELATED"/>
    <property type="match status" value="1"/>
</dbReference>
<dbReference type="SUPFAM" id="SSF53850">
    <property type="entry name" value="Periplasmic binding protein-like II"/>
    <property type="match status" value="1"/>
</dbReference>
<evidence type="ECO:0000313" key="9">
    <source>
        <dbReference type="EMBL" id="KPI91396.1"/>
    </source>
</evidence>
<dbReference type="EMBL" id="KQ459606">
    <property type="protein sequence ID" value="KPI91396.1"/>
    <property type="molecule type" value="Genomic_DNA"/>
</dbReference>
<keyword evidence="6" id="KW-0675">Receptor</keyword>
<keyword evidence="3 8" id="KW-0812">Transmembrane</keyword>
<comment type="subcellular location">
    <subcellularLocation>
        <location evidence="1">Cell membrane</location>
        <topology evidence="1">Multi-pass membrane protein</topology>
    </subcellularLocation>
</comment>
<feature type="transmembrane region" description="Helical" evidence="8">
    <location>
        <begin position="380"/>
        <end position="404"/>
    </location>
</feature>
<organism evidence="9 10">
    <name type="scientific">Papilio xuthus</name>
    <name type="common">Asian swallowtail butterfly</name>
    <dbReference type="NCBI Taxonomy" id="66420"/>
    <lineage>
        <taxon>Eukaryota</taxon>
        <taxon>Metazoa</taxon>
        <taxon>Ecdysozoa</taxon>
        <taxon>Arthropoda</taxon>
        <taxon>Hexapoda</taxon>
        <taxon>Insecta</taxon>
        <taxon>Pterygota</taxon>
        <taxon>Neoptera</taxon>
        <taxon>Endopterygota</taxon>
        <taxon>Lepidoptera</taxon>
        <taxon>Glossata</taxon>
        <taxon>Ditrysia</taxon>
        <taxon>Papilionoidea</taxon>
        <taxon>Papilionidae</taxon>
        <taxon>Papilioninae</taxon>
        <taxon>Papilio</taxon>
    </lineage>
</organism>
<evidence type="ECO:0008006" key="11">
    <source>
        <dbReference type="Google" id="ProtNLM"/>
    </source>
</evidence>
<evidence type="ECO:0000256" key="4">
    <source>
        <dbReference type="ARBA" id="ARBA00022989"/>
    </source>
</evidence>
<proteinExistence type="predicted"/>
<dbReference type="Proteomes" id="UP000053268">
    <property type="component" value="Unassembled WGS sequence"/>
</dbReference>
<dbReference type="Gene3D" id="3.40.190.10">
    <property type="entry name" value="Periplasmic binding protein-like II"/>
    <property type="match status" value="1"/>
</dbReference>